<dbReference type="EMBL" id="MW248108">
    <property type="protein sequence ID" value="QVW09952.1"/>
    <property type="molecule type" value="Genomic_DNA"/>
</dbReference>
<gene>
    <name evidence="3" type="ORF">EDAONDGI_00037</name>
</gene>
<proteinExistence type="predicted"/>
<protein>
    <submittedName>
        <fullName evidence="3">Uncharacterized protein</fullName>
    </submittedName>
</protein>
<evidence type="ECO:0000256" key="1">
    <source>
        <dbReference type="SAM" id="MobiDB-lite"/>
    </source>
</evidence>
<name>A0A8E7BZF4_9VIRU</name>
<evidence type="ECO:0000313" key="3">
    <source>
        <dbReference type="EMBL" id="QVW09952.1"/>
    </source>
</evidence>
<feature type="compositionally biased region" description="Basic and acidic residues" evidence="1">
    <location>
        <begin position="55"/>
        <end position="67"/>
    </location>
</feature>
<accession>A0A8E7BZF4</accession>
<feature type="transmembrane region" description="Helical" evidence="2">
    <location>
        <begin position="6"/>
        <end position="24"/>
    </location>
</feature>
<sequence>METTTLAFIAMGLLFVVLMVYIFIQYTSSNKNKTEERKGSKLSSSSTTSTSGPTFKREASPELREDIPLSPRSSGPELNLTDAEFIDPELFSEARVSPDR</sequence>
<evidence type="ECO:0000256" key="2">
    <source>
        <dbReference type="SAM" id="Phobius"/>
    </source>
</evidence>
<keyword evidence="2" id="KW-1133">Transmembrane helix</keyword>
<reference evidence="3" key="1">
    <citation type="submission" date="2020-11" db="EMBL/GenBank/DDBJ databases">
        <title>Report of three genome sequences of White spot syndrome virus from India.</title>
        <authorList>
            <person name="Rajendran K.V."/>
            <person name="Kulkarni A."/>
            <person name="Deepika A."/>
            <person name="Manabesh M."/>
            <person name="Sanath Kumar H."/>
            <person name="Bedekar M.K."/>
            <person name="Rosalind George M."/>
            <person name="John K.R."/>
            <person name="Bass D."/>
            <person name="van Aerle R."/>
        </authorList>
    </citation>
    <scope>NUCLEOTIDE SEQUENCE</scope>
    <source>
        <strain evidence="3">CWG3</strain>
    </source>
</reference>
<keyword evidence="2" id="KW-0472">Membrane</keyword>
<keyword evidence="2" id="KW-0812">Transmembrane</keyword>
<organism evidence="3">
    <name type="scientific">White spot syndrome virus</name>
    <dbReference type="NCBI Taxonomy" id="342409"/>
    <lineage>
        <taxon>Viruses</taxon>
        <taxon>Viruses incertae sedis</taxon>
        <taxon>Naldaviricetes</taxon>
        <taxon>Nimaviridae</taxon>
        <taxon>Whispovirus</taxon>
    </lineage>
</organism>
<feature type="region of interest" description="Disordered" evidence="1">
    <location>
        <begin position="31"/>
        <end position="100"/>
    </location>
</feature>